<feature type="transmembrane region" description="Helical" evidence="1">
    <location>
        <begin position="27"/>
        <end position="48"/>
    </location>
</feature>
<accession>A0ABT7G2G1</accession>
<evidence type="ECO:0000313" key="3">
    <source>
        <dbReference type="EMBL" id="MDK4300618.1"/>
    </source>
</evidence>
<dbReference type="Proteomes" id="UP001243856">
    <property type="component" value="Unassembled WGS sequence"/>
</dbReference>
<feature type="transmembrane region" description="Helical" evidence="1">
    <location>
        <begin position="76"/>
        <end position="102"/>
    </location>
</feature>
<keyword evidence="4" id="KW-1185">Reference proteome</keyword>
<keyword evidence="1" id="KW-1133">Transmembrane helix</keyword>
<sequence length="256" mass="27673">MWTRSVHSSDNTEGLNADRLPAPKFQFGWYLACIAVIVATLGFIWLNWHAVPDPMPTHFNASGQADGFSEKSFPAVIAHVAVGPAITTAVCAGAGGLVVGIARQTKNGLQDKPERSINRQRLMAQLMQPMLGKFSFALVAVLLVGITAGLFGLSVVGTGAASIWLLIGAILAVAVGIVLRSAQIMQELDKRYPPDDPRDKLKYGLFYHNPDDPRIWVELEAGMNITLNFAHRSAWWIAGIFAAFVLAMVVLPIIVA</sequence>
<dbReference type="InterPro" id="IPR012867">
    <property type="entry name" value="DUF1648"/>
</dbReference>
<dbReference type="PANTHER" id="PTHR37810">
    <property type="entry name" value="IMMUNITY PROTEIN SDPI"/>
    <property type="match status" value="1"/>
</dbReference>
<evidence type="ECO:0000256" key="1">
    <source>
        <dbReference type="SAM" id="Phobius"/>
    </source>
</evidence>
<keyword evidence="1" id="KW-0812">Transmembrane</keyword>
<feature type="transmembrane region" description="Helical" evidence="1">
    <location>
        <begin position="233"/>
        <end position="255"/>
    </location>
</feature>
<evidence type="ECO:0000313" key="4">
    <source>
        <dbReference type="Proteomes" id="UP001243856"/>
    </source>
</evidence>
<dbReference type="PANTHER" id="PTHR37810:SF5">
    <property type="entry name" value="IMMUNITY PROTEIN SDPI"/>
    <property type="match status" value="1"/>
</dbReference>
<evidence type="ECO:0000259" key="2">
    <source>
        <dbReference type="Pfam" id="PF07853"/>
    </source>
</evidence>
<feature type="domain" description="DUF1648" evidence="2">
    <location>
        <begin position="36"/>
        <end position="73"/>
    </location>
</feature>
<name>A0ABT7G2G1_9CORY</name>
<dbReference type="Pfam" id="PF07853">
    <property type="entry name" value="DUF1648"/>
    <property type="match status" value="1"/>
</dbReference>
<reference evidence="3 4" key="1">
    <citation type="submission" date="2023-05" db="EMBL/GenBank/DDBJ databases">
        <title>Metabolic capabilities are highly conserved among human nasal-associated Corynebacterium species in pangenomic analyses.</title>
        <authorList>
            <person name="Tran T.H."/>
            <person name="Roberts A.Q."/>
            <person name="Escapa I.F."/>
            <person name="Gao W."/>
            <person name="Conlan S."/>
            <person name="Kong H."/>
            <person name="Segre J.A."/>
            <person name="Kelly M.S."/>
            <person name="Lemon K.P."/>
        </authorList>
    </citation>
    <scope>NUCLEOTIDE SEQUENCE [LARGE SCALE GENOMIC DNA]</scope>
    <source>
        <strain evidence="3 4">KPL2811</strain>
    </source>
</reference>
<gene>
    <name evidence="3" type="ORF">QPX45_05055</name>
</gene>
<feature type="transmembrane region" description="Helical" evidence="1">
    <location>
        <begin position="131"/>
        <end position="155"/>
    </location>
</feature>
<organism evidence="3 4">
    <name type="scientific">Corynebacterium propinquum</name>
    <dbReference type="NCBI Taxonomy" id="43769"/>
    <lineage>
        <taxon>Bacteria</taxon>
        <taxon>Bacillati</taxon>
        <taxon>Actinomycetota</taxon>
        <taxon>Actinomycetes</taxon>
        <taxon>Mycobacteriales</taxon>
        <taxon>Corynebacteriaceae</taxon>
        <taxon>Corynebacterium</taxon>
    </lineage>
</organism>
<comment type="caution">
    <text evidence="3">The sequence shown here is derived from an EMBL/GenBank/DDBJ whole genome shotgun (WGS) entry which is preliminary data.</text>
</comment>
<protein>
    <submittedName>
        <fullName evidence="3">DUF1648 domain-containing protein</fullName>
    </submittedName>
</protein>
<dbReference type="RefSeq" id="WP_018121245.1">
    <property type="nucleotide sequence ID" value="NZ_CP100364.1"/>
</dbReference>
<keyword evidence="1" id="KW-0472">Membrane</keyword>
<proteinExistence type="predicted"/>
<dbReference type="EMBL" id="JASNVK010000007">
    <property type="protein sequence ID" value="MDK4300618.1"/>
    <property type="molecule type" value="Genomic_DNA"/>
</dbReference>
<feature type="transmembrane region" description="Helical" evidence="1">
    <location>
        <begin position="161"/>
        <end position="182"/>
    </location>
</feature>